<reference evidence="2 3" key="1">
    <citation type="submission" date="2023-07" db="EMBL/GenBank/DDBJ databases">
        <title>Genomic Encyclopedia of Type Strains, Phase IV (KMG-IV): sequencing the most valuable type-strain genomes for metagenomic binning, comparative biology and taxonomic classification.</title>
        <authorList>
            <person name="Goeker M."/>
        </authorList>
    </citation>
    <scope>NUCLEOTIDE SEQUENCE [LARGE SCALE GENOMIC DNA]</scope>
    <source>
        <strain evidence="2 3">DSM 100301</strain>
    </source>
</reference>
<dbReference type="RefSeq" id="WP_307160432.1">
    <property type="nucleotide sequence ID" value="NZ_JAUSWH010000030.1"/>
</dbReference>
<sequence>MGNTKGGAFVVVGPRESRAQGEGKQEDDGIATTEKWSVDTDHQTDKVWVVGIQRKLYQWSKANPDDKWCDMWGWLTDLRVLRHAWQRVASNKGGRTAGVDGMTVGRIRNRSEHRFLVELQADLRSGVYGGPITAKRPKPVAKATGWRQRRAPGTVIAQQDAVCFCRCATQTTSWF</sequence>
<feature type="compositionally biased region" description="Basic and acidic residues" evidence="1">
    <location>
        <begin position="15"/>
        <end position="27"/>
    </location>
</feature>
<feature type="region of interest" description="Disordered" evidence="1">
    <location>
        <begin position="1"/>
        <end position="30"/>
    </location>
</feature>
<proteinExistence type="predicted"/>
<evidence type="ECO:0000313" key="2">
    <source>
        <dbReference type="EMBL" id="MDQ0458353.1"/>
    </source>
</evidence>
<protein>
    <submittedName>
        <fullName evidence="2">Uncharacterized protein</fullName>
    </submittedName>
</protein>
<gene>
    <name evidence="2" type="ORF">QO005_004714</name>
</gene>
<accession>A0ABU0IJC2</accession>
<comment type="caution">
    <text evidence="2">The sequence shown here is derived from an EMBL/GenBank/DDBJ whole genome shotgun (WGS) entry which is preliminary data.</text>
</comment>
<evidence type="ECO:0000256" key="1">
    <source>
        <dbReference type="SAM" id="MobiDB-lite"/>
    </source>
</evidence>
<organism evidence="2 3">
    <name type="scientific">Rhizobium paknamense</name>
    <dbReference type="NCBI Taxonomy" id="1206817"/>
    <lineage>
        <taxon>Bacteria</taxon>
        <taxon>Pseudomonadati</taxon>
        <taxon>Pseudomonadota</taxon>
        <taxon>Alphaproteobacteria</taxon>
        <taxon>Hyphomicrobiales</taxon>
        <taxon>Rhizobiaceae</taxon>
        <taxon>Rhizobium/Agrobacterium group</taxon>
        <taxon>Rhizobium</taxon>
    </lineage>
</organism>
<dbReference type="EMBL" id="JAUSWH010000030">
    <property type="protein sequence ID" value="MDQ0458353.1"/>
    <property type="molecule type" value="Genomic_DNA"/>
</dbReference>
<dbReference type="Proteomes" id="UP001235269">
    <property type="component" value="Unassembled WGS sequence"/>
</dbReference>
<evidence type="ECO:0000313" key="3">
    <source>
        <dbReference type="Proteomes" id="UP001235269"/>
    </source>
</evidence>
<keyword evidence="3" id="KW-1185">Reference proteome</keyword>
<name>A0ABU0IJC2_9HYPH</name>